<dbReference type="Proteomes" id="UP001204015">
    <property type="component" value="Unassembled WGS sequence"/>
</dbReference>
<proteinExistence type="predicted"/>
<keyword evidence="2" id="KW-1185">Reference proteome</keyword>
<organism evidence="1 2">
    <name type="scientific">Segatella cerevisiae</name>
    <dbReference type="NCBI Taxonomy" id="2053716"/>
    <lineage>
        <taxon>Bacteria</taxon>
        <taxon>Pseudomonadati</taxon>
        <taxon>Bacteroidota</taxon>
        <taxon>Bacteroidia</taxon>
        <taxon>Bacteroidales</taxon>
        <taxon>Prevotellaceae</taxon>
        <taxon>Segatella</taxon>
    </lineage>
</organism>
<accession>A0ABT1BYP3</accession>
<comment type="caution">
    <text evidence="1">The sequence shown here is derived from an EMBL/GenBank/DDBJ whole genome shotgun (WGS) entry which is preliminary data.</text>
</comment>
<evidence type="ECO:0000313" key="1">
    <source>
        <dbReference type="EMBL" id="MCO6025483.1"/>
    </source>
</evidence>
<dbReference type="EMBL" id="JAMXLY010000019">
    <property type="protein sequence ID" value="MCO6025483.1"/>
    <property type="molecule type" value="Genomic_DNA"/>
</dbReference>
<name>A0ABT1BYP3_9BACT</name>
<evidence type="ECO:0000313" key="2">
    <source>
        <dbReference type="Proteomes" id="UP001204015"/>
    </source>
</evidence>
<protein>
    <submittedName>
        <fullName evidence="1">Uncharacterized protein</fullName>
    </submittedName>
</protein>
<dbReference type="RefSeq" id="WP_252760842.1">
    <property type="nucleotide sequence ID" value="NZ_JAMXLY010000019.1"/>
</dbReference>
<reference evidence="1 2" key="1">
    <citation type="submission" date="2022-06" db="EMBL/GenBank/DDBJ databases">
        <title>A taxonomic note on the genus Prevotella: Description of four novel genera and emended description of the genera Hallella and Xylanibacter.</title>
        <authorList>
            <person name="Hitch T.C.A."/>
        </authorList>
    </citation>
    <scope>NUCLEOTIDE SEQUENCE [LARGE SCALE GENOMIC DNA]</scope>
    <source>
        <strain evidence="1 2">DSM 100619</strain>
    </source>
</reference>
<gene>
    <name evidence="1" type="ORF">NG821_06445</name>
</gene>
<sequence>MRILREFEAAVQAFLEKNEGEDKDAMLKELYKRYVGPYELLRNMTIDEALDYAQDNWKPEERIQRLEMLAELWYDEGDQMGSKPMRDLILDKAFKLLDYVDSHSSTYSMTRKQKLAHIRQLQEN</sequence>